<evidence type="ECO:0000313" key="3">
    <source>
        <dbReference type="Proteomes" id="UP001324993"/>
    </source>
</evidence>
<feature type="transmembrane region" description="Helical" evidence="1">
    <location>
        <begin position="21"/>
        <end position="43"/>
    </location>
</feature>
<organism evidence="2 3">
    <name type="scientific">Coraliomargarita algicola</name>
    <dbReference type="NCBI Taxonomy" id="3092156"/>
    <lineage>
        <taxon>Bacteria</taxon>
        <taxon>Pseudomonadati</taxon>
        <taxon>Verrucomicrobiota</taxon>
        <taxon>Opitutia</taxon>
        <taxon>Puniceicoccales</taxon>
        <taxon>Coraliomargaritaceae</taxon>
        <taxon>Coraliomargarita</taxon>
    </lineage>
</organism>
<name>A0ABZ0RNX7_9BACT</name>
<keyword evidence="1" id="KW-0472">Membrane</keyword>
<protein>
    <submittedName>
        <fullName evidence="2">Uncharacterized protein</fullName>
    </submittedName>
</protein>
<accession>A0ABZ0RNX7</accession>
<dbReference type="Proteomes" id="UP001324993">
    <property type="component" value="Chromosome"/>
</dbReference>
<dbReference type="RefSeq" id="WP_319834072.1">
    <property type="nucleotide sequence ID" value="NZ_CP138858.1"/>
</dbReference>
<dbReference type="EMBL" id="CP138858">
    <property type="protein sequence ID" value="WPJ97227.1"/>
    <property type="molecule type" value="Genomic_DNA"/>
</dbReference>
<reference evidence="2 3" key="1">
    <citation type="submission" date="2023-11" db="EMBL/GenBank/DDBJ databases">
        <title>Coraliomargarita sp. nov., isolated from marine algae.</title>
        <authorList>
            <person name="Lee J.K."/>
            <person name="Baek J.H."/>
            <person name="Kim J.M."/>
            <person name="Choi D.G."/>
            <person name="Jeon C.O."/>
        </authorList>
    </citation>
    <scope>NUCLEOTIDE SEQUENCE [LARGE SCALE GENOMIC DNA]</scope>
    <source>
        <strain evidence="2 3">J2-16</strain>
    </source>
</reference>
<evidence type="ECO:0000256" key="1">
    <source>
        <dbReference type="SAM" id="Phobius"/>
    </source>
</evidence>
<gene>
    <name evidence="2" type="ORF">SH580_05840</name>
</gene>
<keyword evidence="1" id="KW-1133">Transmembrane helix</keyword>
<sequence length="190" mass="21553">MDSISKIRDELKSKYPKRYKAAKALLFLYVFVFVISGLYWSILFPMGIAGYKAEEFGQWGDAFGFWNSLFSGAALILVVISVYLQNKEISEIGESIKHDGFEKTFFSVLDIIAQSRQYVLPFKQFGQHHDGDQPMKSVSHALFAGKKGPLRKIGTSQSLNALVKTKQLSMEKLQKSRTHSSQRMTIWSKA</sequence>
<feature type="transmembrane region" description="Helical" evidence="1">
    <location>
        <begin position="63"/>
        <end position="84"/>
    </location>
</feature>
<keyword evidence="1" id="KW-0812">Transmembrane</keyword>
<evidence type="ECO:0000313" key="2">
    <source>
        <dbReference type="EMBL" id="WPJ97227.1"/>
    </source>
</evidence>
<proteinExistence type="predicted"/>
<keyword evidence="3" id="KW-1185">Reference proteome</keyword>